<dbReference type="GO" id="GO:0003729">
    <property type="term" value="F:mRNA binding"/>
    <property type="evidence" value="ECO:0007669"/>
    <property type="project" value="TreeGrafter"/>
</dbReference>
<dbReference type="SUPFAM" id="SSF50249">
    <property type="entry name" value="Nucleic acid-binding proteins"/>
    <property type="match status" value="1"/>
</dbReference>
<dbReference type="PANTHER" id="PTHR10724">
    <property type="entry name" value="30S RIBOSOMAL PROTEIN S1"/>
    <property type="match status" value="1"/>
</dbReference>
<protein>
    <submittedName>
        <fullName evidence="6">Multidrug transporter</fullName>
    </submittedName>
</protein>
<evidence type="ECO:0000256" key="2">
    <source>
        <dbReference type="ARBA" id="ARBA00022980"/>
    </source>
</evidence>
<dbReference type="AlphaFoldDB" id="A0A0D6XC07"/>
<dbReference type="Gene3D" id="2.40.50.140">
    <property type="entry name" value="Nucleic acid-binding proteins"/>
    <property type="match status" value="1"/>
</dbReference>
<dbReference type="GO" id="GO:0006412">
    <property type="term" value="P:translation"/>
    <property type="evidence" value="ECO:0007669"/>
    <property type="project" value="TreeGrafter"/>
</dbReference>
<dbReference type="Pfam" id="PF00575">
    <property type="entry name" value="S1"/>
    <property type="match status" value="1"/>
</dbReference>
<evidence type="ECO:0000313" key="7">
    <source>
        <dbReference type="Proteomes" id="UP000030364"/>
    </source>
</evidence>
<evidence type="ECO:0000256" key="3">
    <source>
        <dbReference type="ARBA" id="ARBA00023274"/>
    </source>
</evidence>
<dbReference type="RefSeq" id="WP_038064201.1">
    <property type="nucleotide sequence ID" value="NZ_JPSL02000040.1"/>
</dbReference>
<dbReference type="PROSITE" id="PS50126">
    <property type="entry name" value="S1"/>
    <property type="match status" value="1"/>
</dbReference>
<dbReference type="EMBL" id="JPSL02000040">
    <property type="protein sequence ID" value="KIX84418.1"/>
    <property type="molecule type" value="Genomic_DNA"/>
</dbReference>
<dbReference type="GO" id="GO:1990904">
    <property type="term" value="C:ribonucleoprotein complex"/>
    <property type="evidence" value="ECO:0007669"/>
    <property type="project" value="UniProtKB-KW"/>
</dbReference>
<dbReference type="InterPro" id="IPR050437">
    <property type="entry name" value="Ribos_protein_bS1-like"/>
</dbReference>
<dbReference type="SMART" id="SM00316">
    <property type="entry name" value="S1"/>
    <property type="match status" value="1"/>
</dbReference>
<dbReference type="FunFam" id="2.40.50.140:FF:000189">
    <property type="entry name" value="Polyribonucleotide nucleotidyltransferase, putative"/>
    <property type="match status" value="1"/>
</dbReference>
<keyword evidence="7" id="KW-1185">Reference proteome</keyword>
<dbReference type="PANTHER" id="PTHR10724:SF7">
    <property type="entry name" value="SMALL RIBOSOMAL SUBUNIT PROTEIN BS1C"/>
    <property type="match status" value="1"/>
</dbReference>
<evidence type="ECO:0000256" key="4">
    <source>
        <dbReference type="SAM" id="MobiDB-lite"/>
    </source>
</evidence>
<evidence type="ECO:0000259" key="5">
    <source>
        <dbReference type="PROSITE" id="PS50126"/>
    </source>
</evidence>
<dbReference type="InterPro" id="IPR003029">
    <property type="entry name" value="S1_domain"/>
</dbReference>
<dbReference type="Proteomes" id="UP000030364">
    <property type="component" value="Unassembled WGS sequence"/>
</dbReference>
<evidence type="ECO:0000256" key="1">
    <source>
        <dbReference type="ARBA" id="ARBA00006767"/>
    </source>
</evidence>
<dbReference type="InterPro" id="IPR012340">
    <property type="entry name" value="NA-bd_OB-fold"/>
</dbReference>
<dbReference type="OrthoDB" id="9810507at2"/>
<dbReference type="GO" id="GO:0003735">
    <property type="term" value="F:structural constituent of ribosome"/>
    <property type="evidence" value="ECO:0007669"/>
    <property type="project" value="TreeGrafter"/>
</dbReference>
<feature type="domain" description="S1 motif" evidence="5">
    <location>
        <begin position="6"/>
        <end position="74"/>
    </location>
</feature>
<feature type="region of interest" description="Disordered" evidence="4">
    <location>
        <begin position="73"/>
        <end position="126"/>
    </location>
</feature>
<organism evidence="6 7">
    <name type="scientific">Thermus filiformis</name>
    <dbReference type="NCBI Taxonomy" id="276"/>
    <lineage>
        <taxon>Bacteria</taxon>
        <taxon>Thermotogati</taxon>
        <taxon>Deinococcota</taxon>
        <taxon>Deinococci</taxon>
        <taxon>Thermales</taxon>
        <taxon>Thermaceae</taxon>
        <taxon>Thermus</taxon>
    </lineage>
</organism>
<feature type="compositionally biased region" description="Basic residues" evidence="4">
    <location>
        <begin position="117"/>
        <end position="126"/>
    </location>
</feature>
<sequence>MGVQAGDIVEGRVTRVVDFGAFVELPGGETGLVHISQIAHEYVKNVRDFLNEGDIIQVMVLGRDPKGRLDLSVKELLPPPENPEPPRPRRLPRQAPEFENKLKSFLRGSGGFGDKGKKGKGGKKRR</sequence>
<comment type="similarity">
    <text evidence="1">Belongs to the bacterial ribosomal protein bS1 family.</text>
</comment>
<name>A0A0D6XC07_THEFI</name>
<gene>
    <name evidence="6" type="ORF">THFILI_10850</name>
</gene>
<dbReference type="STRING" id="276.THFILI_10850"/>
<dbReference type="GO" id="GO:0005840">
    <property type="term" value="C:ribosome"/>
    <property type="evidence" value="ECO:0007669"/>
    <property type="project" value="UniProtKB-KW"/>
</dbReference>
<keyword evidence="3" id="KW-0687">Ribonucleoprotein</keyword>
<comment type="caution">
    <text evidence="6">The sequence shown here is derived from an EMBL/GenBank/DDBJ whole genome shotgun (WGS) entry which is preliminary data.</text>
</comment>
<proteinExistence type="inferred from homology"/>
<evidence type="ECO:0000313" key="6">
    <source>
        <dbReference type="EMBL" id="KIX84418.1"/>
    </source>
</evidence>
<keyword evidence="2" id="KW-0689">Ribosomal protein</keyword>
<reference evidence="6 7" key="1">
    <citation type="journal article" date="2015" name="Genome Announc.">
        <title>Draft Genome Sequence of the Thermophile Thermus filiformis ATCC 43280, Producer of Carotenoid-(Di)glucoside-Branched Fatty Acid (Di)esters and Source of Hyperthermostable Enzymes of Biotechnological Interest.</title>
        <authorList>
            <person name="Mandelli F."/>
            <person name="Oliveira Ramires B."/>
            <person name="Couger M.B."/>
            <person name="Paixao D.A."/>
            <person name="Camilo C.M."/>
            <person name="Polikarpov I."/>
            <person name="Prade R."/>
            <person name="Riano-Pachon D.M."/>
            <person name="Squina F.M."/>
        </authorList>
    </citation>
    <scope>NUCLEOTIDE SEQUENCE [LARGE SCALE GENOMIC DNA]</scope>
    <source>
        <strain evidence="6 7">ATCC 43280</strain>
    </source>
</reference>
<accession>A0A0D6XC07</accession>
<dbReference type="CDD" id="cd05692">
    <property type="entry name" value="S1_RPS1_repeat_hs4"/>
    <property type="match status" value="1"/>
</dbReference>